<dbReference type="SUPFAM" id="SSF46894">
    <property type="entry name" value="C-terminal effector domain of the bipartite response regulators"/>
    <property type="match status" value="1"/>
</dbReference>
<dbReference type="CDD" id="cd17535">
    <property type="entry name" value="REC_NarL-like"/>
    <property type="match status" value="1"/>
</dbReference>
<dbReference type="InterPro" id="IPR039420">
    <property type="entry name" value="WalR-like"/>
</dbReference>
<dbReference type="InterPro" id="IPR016032">
    <property type="entry name" value="Sig_transdc_resp-reg_C-effctor"/>
</dbReference>
<dbReference type="GO" id="GO:0006355">
    <property type="term" value="P:regulation of DNA-templated transcription"/>
    <property type="evidence" value="ECO:0007669"/>
    <property type="project" value="InterPro"/>
</dbReference>
<keyword evidence="2" id="KW-0805">Transcription regulation</keyword>
<dbReference type="RefSeq" id="WP_099019826.1">
    <property type="nucleotide sequence ID" value="NZ_NIHB01000004.1"/>
</dbReference>
<dbReference type="InterPro" id="IPR001789">
    <property type="entry name" value="Sig_transdc_resp-reg_receiver"/>
</dbReference>
<dbReference type="Pfam" id="PF00196">
    <property type="entry name" value="GerE"/>
    <property type="match status" value="1"/>
</dbReference>
<protein>
    <submittedName>
        <fullName evidence="8">LuxR family two component transcriptional regulator</fullName>
    </submittedName>
</protein>
<evidence type="ECO:0000313" key="9">
    <source>
        <dbReference type="Proteomes" id="UP000295724"/>
    </source>
</evidence>
<keyword evidence="3" id="KW-0238">DNA-binding</keyword>
<dbReference type="EMBL" id="SNZB01000004">
    <property type="protein sequence ID" value="TDR19537.1"/>
    <property type="molecule type" value="Genomic_DNA"/>
</dbReference>
<accession>A0A4R6XP62</accession>
<dbReference type="GO" id="GO:0000160">
    <property type="term" value="P:phosphorelay signal transduction system"/>
    <property type="evidence" value="ECO:0007669"/>
    <property type="project" value="InterPro"/>
</dbReference>
<evidence type="ECO:0000259" key="7">
    <source>
        <dbReference type="PROSITE" id="PS50110"/>
    </source>
</evidence>
<dbReference type="CDD" id="cd06170">
    <property type="entry name" value="LuxR_C_like"/>
    <property type="match status" value="1"/>
</dbReference>
<evidence type="ECO:0000256" key="2">
    <source>
        <dbReference type="ARBA" id="ARBA00023015"/>
    </source>
</evidence>
<comment type="caution">
    <text evidence="8">The sequence shown here is derived from an EMBL/GenBank/DDBJ whole genome shotgun (WGS) entry which is preliminary data.</text>
</comment>
<keyword evidence="4" id="KW-0804">Transcription</keyword>
<gene>
    <name evidence="8" type="ORF">C8D91_2093</name>
</gene>
<feature type="domain" description="HTH luxR-type" evidence="6">
    <location>
        <begin position="144"/>
        <end position="209"/>
    </location>
</feature>
<evidence type="ECO:0000256" key="5">
    <source>
        <dbReference type="PROSITE-ProRule" id="PRU00169"/>
    </source>
</evidence>
<evidence type="ECO:0000256" key="1">
    <source>
        <dbReference type="ARBA" id="ARBA00022553"/>
    </source>
</evidence>
<feature type="modified residue" description="4-aspartylphosphate" evidence="5">
    <location>
        <position position="54"/>
    </location>
</feature>
<dbReference type="PRINTS" id="PR00038">
    <property type="entry name" value="HTHLUXR"/>
</dbReference>
<dbReference type="OrthoDB" id="9796655at2"/>
<dbReference type="AlphaFoldDB" id="A0A4R6XP62"/>
<keyword evidence="9" id="KW-1185">Reference proteome</keyword>
<dbReference type="Proteomes" id="UP000295724">
    <property type="component" value="Unassembled WGS sequence"/>
</dbReference>
<evidence type="ECO:0000259" key="6">
    <source>
        <dbReference type="PROSITE" id="PS50043"/>
    </source>
</evidence>
<evidence type="ECO:0000256" key="3">
    <source>
        <dbReference type="ARBA" id="ARBA00023125"/>
    </source>
</evidence>
<proteinExistence type="predicted"/>
<dbReference type="PANTHER" id="PTHR43214">
    <property type="entry name" value="TWO-COMPONENT RESPONSE REGULATOR"/>
    <property type="match status" value="1"/>
</dbReference>
<reference evidence="8 9" key="1">
    <citation type="submission" date="2019-03" db="EMBL/GenBank/DDBJ databases">
        <title>Genomic Encyclopedia of Type Strains, Phase IV (KMG-IV): sequencing the most valuable type-strain genomes for metagenomic binning, comparative biology and taxonomic classification.</title>
        <authorList>
            <person name="Goeker M."/>
        </authorList>
    </citation>
    <scope>NUCLEOTIDE SEQUENCE [LARGE SCALE GENOMIC DNA]</scope>
    <source>
        <strain evidence="8 9">DSM 25488</strain>
    </source>
</reference>
<dbReference type="PROSITE" id="PS50110">
    <property type="entry name" value="RESPONSE_REGULATORY"/>
    <property type="match status" value="1"/>
</dbReference>
<dbReference type="PROSITE" id="PS50043">
    <property type="entry name" value="HTH_LUXR_2"/>
    <property type="match status" value="1"/>
</dbReference>
<keyword evidence="1 5" id="KW-0597">Phosphoprotein</keyword>
<dbReference type="SMART" id="SM00448">
    <property type="entry name" value="REC"/>
    <property type="match status" value="1"/>
</dbReference>
<feature type="domain" description="Response regulatory" evidence="7">
    <location>
        <begin position="3"/>
        <end position="119"/>
    </location>
</feature>
<dbReference type="SUPFAM" id="SSF52172">
    <property type="entry name" value="CheY-like"/>
    <property type="match status" value="1"/>
</dbReference>
<dbReference type="GO" id="GO:0003677">
    <property type="term" value="F:DNA binding"/>
    <property type="evidence" value="ECO:0007669"/>
    <property type="project" value="UniProtKB-KW"/>
</dbReference>
<evidence type="ECO:0000313" key="8">
    <source>
        <dbReference type="EMBL" id="TDR19537.1"/>
    </source>
</evidence>
<dbReference type="Pfam" id="PF00072">
    <property type="entry name" value="Response_reg"/>
    <property type="match status" value="1"/>
</dbReference>
<sequence>MITVYLADDHNIVRQGLVSLLKSYANCQIVGEAADGLKALKDIVELKPDVAIVDITMPKMNGMELVKQVHTKCPETKLLVLTMHEEEEYVIHMVKAGASGYLLKDSAGEELIDAVKTLAQGKSYFSQYAAQVLASQYSNPQQAWDDPYKGLTKRERQIFHLVIDGITTKKIAEMLYISAKTVENHRGKILDKLKVSNTAELVKYAAKNNLLI</sequence>
<name>A0A4R6XP62_9GAMM</name>
<dbReference type="InterPro" id="IPR058245">
    <property type="entry name" value="NreC/VraR/RcsB-like_REC"/>
</dbReference>
<dbReference type="Gene3D" id="3.40.50.2300">
    <property type="match status" value="1"/>
</dbReference>
<dbReference type="PANTHER" id="PTHR43214:SF41">
    <property type="entry name" value="NITRATE_NITRITE RESPONSE REGULATOR PROTEIN NARP"/>
    <property type="match status" value="1"/>
</dbReference>
<organism evidence="8 9">
    <name type="scientific">Marinicella litoralis</name>
    <dbReference type="NCBI Taxonomy" id="644220"/>
    <lineage>
        <taxon>Bacteria</taxon>
        <taxon>Pseudomonadati</taxon>
        <taxon>Pseudomonadota</taxon>
        <taxon>Gammaproteobacteria</taxon>
        <taxon>Lysobacterales</taxon>
        <taxon>Marinicellaceae</taxon>
        <taxon>Marinicella</taxon>
    </lineage>
</organism>
<dbReference type="InterPro" id="IPR011006">
    <property type="entry name" value="CheY-like_superfamily"/>
</dbReference>
<dbReference type="SMART" id="SM00421">
    <property type="entry name" value="HTH_LUXR"/>
    <property type="match status" value="1"/>
</dbReference>
<evidence type="ECO:0000256" key="4">
    <source>
        <dbReference type="ARBA" id="ARBA00023163"/>
    </source>
</evidence>
<dbReference type="InterPro" id="IPR000792">
    <property type="entry name" value="Tscrpt_reg_LuxR_C"/>
</dbReference>